<gene>
    <name evidence="1" type="ORF">MTUNDRAET4_1613</name>
</gene>
<dbReference type="KEGG" id="mtun:MTUNDRAET4_1613"/>
<organism evidence="1 2">
    <name type="scientific">Methylocella tundrae</name>
    <dbReference type="NCBI Taxonomy" id="227605"/>
    <lineage>
        <taxon>Bacteria</taxon>
        <taxon>Pseudomonadati</taxon>
        <taxon>Pseudomonadota</taxon>
        <taxon>Alphaproteobacteria</taxon>
        <taxon>Hyphomicrobiales</taxon>
        <taxon>Beijerinckiaceae</taxon>
        <taxon>Methylocella</taxon>
    </lineage>
</organism>
<accession>A0A4V6IMP7</accession>
<evidence type="ECO:0000313" key="1">
    <source>
        <dbReference type="EMBL" id="VFU08506.1"/>
    </source>
</evidence>
<protein>
    <submittedName>
        <fullName evidence="1">Uncharacterized protein</fullName>
    </submittedName>
</protein>
<dbReference type="EMBL" id="LR536450">
    <property type="protein sequence ID" value="VFU08506.1"/>
    <property type="molecule type" value="Genomic_DNA"/>
</dbReference>
<name>A0A4V6IMP7_METTU</name>
<proteinExistence type="predicted"/>
<evidence type="ECO:0000313" key="2">
    <source>
        <dbReference type="Proteomes" id="UP000294360"/>
    </source>
</evidence>
<dbReference type="Proteomes" id="UP000294360">
    <property type="component" value="Chromosome"/>
</dbReference>
<reference evidence="1 2" key="1">
    <citation type="submission" date="2019-03" db="EMBL/GenBank/DDBJ databases">
        <authorList>
            <person name="Kox A.R. M."/>
        </authorList>
    </citation>
    <scope>NUCLEOTIDE SEQUENCE [LARGE SCALE GENOMIC DNA]</scope>
    <source>
        <strain evidence="1">MTUNDRAET4 annotated genome</strain>
    </source>
</reference>
<dbReference type="AlphaFoldDB" id="A0A4V6IMP7"/>
<sequence length="71" mass="8314">MRRSCRASLFLFHRVRLSARRSLMIGLIKPQPDVASQRWNTTWRAVKHREKYPGQIAGLSQSFCEERLLTA</sequence>